<evidence type="ECO:0000256" key="2">
    <source>
        <dbReference type="ARBA" id="ARBA00010100"/>
    </source>
</evidence>
<feature type="transmembrane region" description="Helical" evidence="8">
    <location>
        <begin position="61"/>
        <end position="83"/>
    </location>
</feature>
<evidence type="ECO:0000256" key="3">
    <source>
        <dbReference type="ARBA" id="ARBA00022448"/>
    </source>
</evidence>
<feature type="transmembrane region" description="Helical" evidence="8">
    <location>
        <begin position="327"/>
        <end position="347"/>
    </location>
</feature>
<keyword evidence="6 8" id="KW-1133">Transmembrane helix</keyword>
<dbReference type="EMBL" id="QRYQ01000007">
    <property type="protein sequence ID" value="RGU92179.1"/>
    <property type="molecule type" value="Genomic_DNA"/>
</dbReference>
<dbReference type="PANTHER" id="PTHR30003:SF0">
    <property type="entry name" value="GLYCOLATE PERMEASE GLCA-RELATED"/>
    <property type="match status" value="1"/>
</dbReference>
<feature type="transmembrane region" description="Helical" evidence="8">
    <location>
        <begin position="6"/>
        <end position="23"/>
    </location>
</feature>
<feature type="transmembrane region" description="Helical" evidence="8">
    <location>
        <begin position="30"/>
        <end position="49"/>
    </location>
</feature>
<comment type="subcellular location">
    <subcellularLocation>
        <location evidence="1 8">Cell membrane</location>
        <topology evidence="1 8">Multi-pass membrane protein</topology>
    </subcellularLocation>
</comment>
<dbReference type="PANTHER" id="PTHR30003">
    <property type="entry name" value="L-LACTATE PERMEASE"/>
    <property type="match status" value="1"/>
</dbReference>
<dbReference type="GeneID" id="66579436"/>
<dbReference type="RefSeq" id="WP_118325003.1">
    <property type="nucleotide sequence ID" value="NZ_CATXNH010000020.1"/>
</dbReference>
<comment type="caution">
    <text evidence="9">The sequence shown here is derived from an EMBL/GenBank/DDBJ whole genome shotgun (WGS) entry which is preliminary data.</text>
</comment>
<evidence type="ECO:0000313" key="9">
    <source>
        <dbReference type="EMBL" id="RGU92179.1"/>
    </source>
</evidence>
<evidence type="ECO:0000256" key="7">
    <source>
        <dbReference type="ARBA" id="ARBA00023136"/>
    </source>
</evidence>
<evidence type="ECO:0000256" key="6">
    <source>
        <dbReference type="ARBA" id="ARBA00022989"/>
    </source>
</evidence>
<dbReference type="GO" id="GO:0015129">
    <property type="term" value="F:lactate transmembrane transporter activity"/>
    <property type="evidence" value="ECO:0007669"/>
    <property type="project" value="UniProtKB-UniRule"/>
</dbReference>
<evidence type="ECO:0000256" key="1">
    <source>
        <dbReference type="ARBA" id="ARBA00004651"/>
    </source>
</evidence>
<feature type="transmembrane region" description="Helical" evidence="8">
    <location>
        <begin position="279"/>
        <end position="301"/>
    </location>
</feature>
<dbReference type="InterPro" id="IPR003804">
    <property type="entry name" value="Lactate_perm"/>
</dbReference>
<keyword evidence="7 8" id="KW-0472">Membrane</keyword>
<feature type="transmembrane region" description="Helical" evidence="8">
    <location>
        <begin position="368"/>
        <end position="401"/>
    </location>
</feature>
<dbReference type="GO" id="GO:0015295">
    <property type="term" value="F:solute:proton symporter activity"/>
    <property type="evidence" value="ECO:0007669"/>
    <property type="project" value="TreeGrafter"/>
</dbReference>
<feature type="transmembrane region" description="Helical" evidence="8">
    <location>
        <begin position="180"/>
        <end position="199"/>
    </location>
</feature>
<dbReference type="AlphaFoldDB" id="A0A395WCQ2"/>
<evidence type="ECO:0000256" key="5">
    <source>
        <dbReference type="ARBA" id="ARBA00022692"/>
    </source>
</evidence>
<dbReference type="Pfam" id="PF02652">
    <property type="entry name" value="Lactate_perm"/>
    <property type="match status" value="1"/>
</dbReference>
<feature type="transmembrane region" description="Helical" evidence="8">
    <location>
        <begin position="486"/>
        <end position="504"/>
    </location>
</feature>
<evidence type="ECO:0000313" key="10">
    <source>
        <dbReference type="Proteomes" id="UP000265489"/>
    </source>
</evidence>
<keyword evidence="3 8" id="KW-0813">Transport</keyword>
<feature type="transmembrane region" description="Helical" evidence="8">
    <location>
        <begin position="104"/>
        <end position="129"/>
    </location>
</feature>
<reference evidence="9 10" key="1">
    <citation type="submission" date="2018-08" db="EMBL/GenBank/DDBJ databases">
        <title>A genome reference for cultivated species of the human gut microbiota.</title>
        <authorList>
            <person name="Zou Y."/>
            <person name="Xue W."/>
            <person name="Luo G."/>
        </authorList>
    </citation>
    <scope>NUCLEOTIDE SEQUENCE [LARGE SCALE GENOMIC DNA]</scope>
    <source>
        <strain evidence="9 10">AF15-20</strain>
    </source>
</reference>
<sequence>MSFLYFILGLCPILWLIFALTVLGWPTYKAAFGSLIISALLSIAIWQQSFLNTMTAACEGFLMALWPIIVVIIAAVFTYNLSLRTRGMEIIKQMITSVSSDKRILVLLVAWCFGGFMEGMAGFGTAIAIPASMLVALGFEPLFSCLVCLIANGVPTPFGSIGIPTVTLANLVGLENAQLAFTQTLQLAPFMLLCPFLIVMATGKGVKAFKGVTAVTLVSGLSFLIPQMIVAKFVGAELCVIVGSVCSLLCTILLGSKVKPNPEYEMKLETAEKITVKKAFTAWSPFIFIFIFLLSTSKLVAPVHTFLSQFASTATIYTGENPSTMTFTWINTPGVWIFLSAILGGLIQKATFRDFKVVFIATIKQMSQTIITMLCVLGCAKIMGYAGMIASIASFAIAVTGSFYPFFAPWIGCLGTFVTGSGTSSGVLFGAVQESAAQSLNANPYWIVALNSLGVAAGKMLSPQSIAIALSSVDGQGQDSKLLSKILPYGVAFIIAMSFVAYFGQKFF</sequence>
<comment type="function">
    <text evidence="8">Uptake of L-lactate across the membrane. Can also transport D-lactate and glycolate.</text>
</comment>
<feature type="transmembrane region" description="Helical" evidence="8">
    <location>
        <begin position="211"/>
        <end position="229"/>
    </location>
</feature>
<dbReference type="NCBIfam" id="TIGR00795">
    <property type="entry name" value="lctP"/>
    <property type="match status" value="1"/>
</dbReference>
<protein>
    <recommendedName>
        <fullName evidence="8">L-lactate permease</fullName>
    </recommendedName>
</protein>
<accession>A0A395WCQ2</accession>
<name>A0A395WCQ2_9FIRM</name>
<keyword evidence="5 8" id="KW-0812">Transmembrane</keyword>
<dbReference type="GO" id="GO:0005886">
    <property type="term" value="C:plasma membrane"/>
    <property type="evidence" value="ECO:0007669"/>
    <property type="project" value="UniProtKB-SubCell"/>
</dbReference>
<feature type="transmembrane region" description="Helical" evidence="8">
    <location>
        <begin position="444"/>
        <end position="466"/>
    </location>
</feature>
<comment type="similarity">
    <text evidence="2 8">Belongs to the lactate permease family.</text>
</comment>
<proteinExistence type="inferred from homology"/>
<gene>
    <name evidence="9" type="ORF">DWW32_05110</name>
</gene>
<evidence type="ECO:0000256" key="4">
    <source>
        <dbReference type="ARBA" id="ARBA00022475"/>
    </source>
</evidence>
<feature type="transmembrane region" description="Helical" evidence="8">
    <location>
        <begin position="407"/>
        <end position="432"/>
    </location>
</feature>
<feature type="transmembrane region" description="Helical" evidence="8">
    <location>
        <begin position="235"/>
        <end position="258"/>
    </location>
</feature>
<organism evidence="9 10">
    <name type="scientific">Holdemanella biformis</name>
    <dbReference type="NCBI Taxonomy" id="1735"/>
    <lineage>
        <taxon>Bacteria</taxon>
        <taxon>Bacillati</taxon>
        <taxon>Bacillota</taxon>
        <taxon>Erysipelotrichia</taxon>
        <taxon>Erysipelotrichales</taxon>
        <taxon>Erysipelotrichaceae</taxon>
        <taxon>Holdemanella</taxon>
    </lineage>
</organism>
<keyword evidence="4 8" id="KW-1003">Cell membrane</keyword>
<evidence type="ECO:0000256" key="8">
    <source>
        <dbReference type="RuleBase" id="RU365092"/>
    </source>
</evidence>
<dbReference type="Proteomes" id="UP000265489">
    <property type="component" value="Unassembled WGS sequence"/>
</dbReference>